<dbReference type="InterPro" id="IPR038635">
    <property type="entry name" value="CCR4-NOT_su2/3/5_C_sf"/>
</dbReference>
<evidence type="ECO:0000256" key="8">
    <source>
        <dbReference type="ARBA" id="ARBA00023163"/>
    </source>
</evidence>
<evidence type="ECO:0000256" key="10">
    <source>
        <dbReference type="PIRNR" id="PIRNR005290"/>
    </source>
</evidence>
<reference evidence="17" key="1">
    <citation type="submission" date="2012-05" db="EMBL/GenBank/DDBJ databases">
        <title>Whole Genome Assembly of Lutzomyia longipalpis.</title>
        <authorList>
            <person name="Richards S."/>
            <person name="Qu C."/>
            <person name="Dillon R."/>
            <person name="Worley K."/>
            <person name="Scherer S."/>
            <person name="Batterton M."/>
            <person name="Taylor A."/>
            <person name="Hawes A."/>
            <person name="Hernandez B."/>
            <person name="Kovar C."/>
            <person name="Mandapat C."/>
            <person name="Pham C."/>
            <person name="Qu C."/>
            <person name="Jing C."/>
            <person name="Bess C."/>
            <person name="Bandaranaike D."/>
            <person name="Ngo D."/>
            <person name="Ongeri F."/>
            <person name="Arias F."/>
            <person name="Lara F."/>
            <person name="Weissenberger G."/>
            <person name="Kamau G."/>
            <person name="Han H."/>
            <person name="Shen H."/>
            <person name="Dinh H."/>
            <person name="Khalil I."/>
            <person name="Jones J."/>
            <person name="Shafer J."/>
            <person name="Jayaseelan J."/>
            <person name="Quiroz J."/>
            <person name="Blankenburg K."/>
            <person name="Nguyen L."/>
            <person name="Jackson L."/>
            <person name="Francisco L."/>
            <person name="Tang L.-Y."/>
            <person name="Pu L.-L."/>
            <person name="Perales L."/>
            <person name="Lorensuhewa L."/>
            <person name="Munidasa M."/>
            <person name="Coyle M."/>
            <person name="Taylor M."/>
            <person name="Puazo M."/>
            <person name="Firestine M."/>
            <person name="Scheel M."/>
            <person name="Javaid M."/>
            <person name="Wang M."/>
            <person name="Li M."/>
            <person name="Tabassum N."/>
            <person name="Saada N."/>
            <person name="Osuji N."/>
            <person name="Aqrawi P."/>
            <person name="Fu Q."/>
            <person name="Thornton R."/>
            <person name="Raj R."/>
            <person name="Goodspeed R."/>
            <person name="Mata R."/>
            <person name="Najjar R."/>
            <person name="Gubbala S."/>
            <person name="Lee S."/>
            <person name="Denson S."/>
            <person name="Patil S."/>
            <person name="Macmil S."/>
            <person name="Qi S."/>
            <person name="Matskevitch T."/>
            <person name="Palculict T."/>
            <person name="Mathew T."/>
            <person name="Vee V."/>
            <person name="Velamala V."/>
            <person name="Korchina V."/>
            <person name="Cai W."/>
            <person name="Liu W."/>
            <person name="Dai W."/>
            <person name="Zou X."/>
            <person name="Zhu Y."/>
            <person name="Zhang Y."/>
            <person name="Wu Y.-Q."/>
            <person name="Xin Y."/>
            <person name="Nazarath L."/>
            <person name="Kovar C."/>
            <person name="Han Y."/>
            <person name="Muzny D."/>
            <person name="Gibbs R."/>
        </authorList>
    </citation>
    <scope>NUCLEOTIDE SEQUENCE [LARGE SCALE GENOMIC DNA]</scope>
    <source>
        <strain evidence="17">Jacobina</strain>
    </source>
</reference>
<dbReference type="GO" id="GO:0005634">
    <property type="term" value="C:nucleus"/>
    <property type="evidence" value="ECO:0007669"/>
    <property type="project" value="UniProtKB-SubCell"/>
</dbReference>
<evidence type="ECO:0000256" key="1">
    <source>
        <dbReference type="ARBA" id="ARBA00004123"/>
    </source>
</evidence>
<keyword evidence="4 10" id="KW-0963">Cytoplasm</keyword>
<evidence type="ECO:0000256" key="11">
    <source>
        <dbReference type="SAM" id="Coils"/>
    </source>
</evidence>
<evidence type="ECO:0000256" key="2">
    <source>
        <dbReference type="ARBA" id="ARBA00004496"/>
    </source>
</evidence>
<dbReference type="Gene3D" id="2.30.30.1020">
    <property type="entry name" value="CCR4-NOT complex subunit 2/3/5, C-terminal domain"/>
    <property type="match status" value="1"/>
</dbReference>
<comment type="similarity">
    <text evidence="3 10">Belongs to the CNOT2/3/5 family.</text>
</comment>
<evidence type="ECO:0000259" key="14">
    <source>
        <dbReference type="Pfam" id="PF04153"/>
    </source>
</evidence>
<evidence type="ECO:0000256" key="3">
    <source>
        <dbReference type="ARBA" id="ARBA00007682"/>
    </source>
</evidence>
<dbReference type="EnsemblMetazoa" id="LLOJ000815-RA">
    <property type="protein sequence ID" value="LLOJ000815-PA"/>
    <property type="gene ID" value="LLOJ000815"/>
</dbReference>
<sequence>MAATRKLQGEIDRCLKKVTEGVETFEDIWQKVHNATNSNQKEKYEADLKKEIKKLQRLRDQIKSWIASAEIKDKNALLDNRRLIETQMERFKVVERETKTKAYSKEGLGAAQKLDPIQRVKEETSTWLTASISNLQIQIDQYESEIESLLAGKKKRLDKDKQDRMDELRAKLDRHKFHITKLETILRLLDNDGVEVEQIRKIKDDVEYYIESSQEPDFEENEYLYDDITGLDEVELSGTGIASSATTDSNNSNDTGGSPSSMTSGTSPTQSPALNCSTATTHNHSADSATADYALASSEKRGSKDATKVTPVKPTAVRMNKIDLSSSAATSGAVATLPMPGSGVSTNSTANSTTLTSSSSVGGSTVAAQLKEGIQPPCKNVCSTPSKNIPLLPSASSLVSSVTSLSSQPPVAVPATPSMAFAVVAKHNTSLMENGPVHQMPSYSTATSSVGLLSALTSSHQSQPTNIPQNQSISSTGSVAPPQIPNSNLIHTNLTAASASEGIFINSTVSSSSNSTNCVSPSHSITASRASPGLLSPQQQMVNGPSMNLKNAPVSSNSLVASVVAAEVASDSMSTLKTMAQEAISRAGLSTVAQSSVSVTGNMSSGSIAPTMTTSAVGQSAVTSTILPQQQQLYVDSVTGVPVLATATNGPNVNVANVVTSSIKNSGTNEAHIPPLLGVAPLGPSPLQKEHQLQFQMMEAAFYHLPTPSDCERLRTYQQRQPGTKAQYLAAKALKKQSWRFHTKYMMWFQRHEEPKIINEEYEQGTYIYFDYEKWGQRKKEGFTFEYKYLEDRDLN</sequence>
<evidence type="ECO:0000256" key="7">
    <source>
        <dbReference type="ARBA" id="ARBA00023015"/>
    </source>
</evidence>
<dbReference type="Pfam" id="PF04065">
    <property type="entry name" value="Not3"/>
    <property type="match status" value="1"/>
</dbReference>
<feature type="region of interest" description="Disordered" evidence="12">
    <location>
        <begin position="340"/>
        <end position="361"/>
    </location>
</feature>
<proteinExistence type="inferred from homology"/>
<dbReference type="EMBL" id="AJWK01003261">
    <property type="status" value="NOT_ANNOTATED_CDS"/>
    <property type="molecule type" value="Genomic_DNA"/>
</dbReference>
<dbReference type="GO" id="GO:0006355">
    <property type="term" value="P:regulation of DNA-templated transcription"/>
    <property type="evidence" value="ECO:0007669"/>
    <property type="project" value="InterPro"/>
</dbReference>
<evidence type="ECO:0000259" key="13">
    <source>
        <dbReference type="Pfam" id="PF04065"/>
    </source>
</evidence>
<dbReference type="Pfam" id="PF04153">
    <property type="entry name" value="NOT2_3_5_C"/>
    <property type="match status" value="1"/>
</dbReference>
<accession>A0A1B0CA43</accession>
<dbReference type="AlphaFoldDB" id="A0A1B0CA43"/>
<feature type="region of interest" description="Disordered" evidence="12">
    <location>
        <begin position="241"/>
        <end position="285"/>
    </location>
</feature>
<dbReference type="EMBL" id="GITU01001396">
    <property type="protein sequence ID" value="MBC1170099.1"/>
    <property type="molecule type" value="Transcribed_RNA"/>
</dbReference>
<protein>
    <submittedName>
        <fullName evidence="15">Putative ccr4-not transcription complex subunit 3 isoform x4</fullName>
    </submittedName>
</protein>
<dbReference type="VEuPathDB" id="VectorBase:LLOJ000815"/>
<feature type="compositionally biased region" description="Low complexity" evidence="12">
    <location>
        <begin position="242"/>
        <end position="272"/>
    </location>
</feature>
<dbReference type="InterPro" id="IPR007207">
    <property type="entry name" value="Not_N"/>
</dbReference>
<keyword evidence="17" id="KW-1185">Reference proteome</keyword>
<reference evidence="15" key="2">
    <citation type="journal article" date="2020" name="BMC">
        <title>Leishmania infection induces a limited differential gene expression in the sand fly midgut.</title>
        <authorList>
            <person name="Coutinho-Abreu I.V."/>
            <person name="Serafim T.D."/>
            <person name="Meneses C."/>
            <person name="Kamhawi S."/>
            <person name="Oliveira F."/>
            <person name="Valenzuela J.G."/>
        </authorList>
    </citation>
    <scope>NUCLEOTIDE SEQUENCE</scope>
    <source>
        <strain evidence="15">Jacobina</strain>
        <tissue evidence="15">Midgut</tissue>
    </source>
</reference>
<feature type="compositionally biased region" description="Low complexity" evidence="12">
    <location>
        <begin position="514"/>
        <end position="524"/>
    </location>
</feature>
<evidence type="ECO:0000313" key="16">
    <source>
        <dbReference type="EnsemblMetazoa" id="LLOJ000815-PA"/>
    </source>
</evidence>
<evidence type="ECO:0000256" key="4">
    <source>
        <dbReference type="ARBA" id="ARBA00022490"/>
    </source>
</evidence>
<dbReference type="GO" id="GO:0000932">
    <property type="term" value="C:P-body"/>
    <property type="evidence" value="ECO:0007669"/>
    <property type="project" value="UniProtKB-UniRule"/>
</dbReference>
<dbReference type="PIRSF" id="PIRSF005290">
    <property type="entry name" value="NOT_su_3_5"/>
    <property type="match status" value="1"/>
</dbReference>
<evidence type="ECO:0000256" key="5">
    <source>
        <dbReference type="ARBA" id="ARBA00022491"/>
    </source>
</evidence>
<keyword evidence="11" id="KW-0175">Coiled coil</keyword>
<feature type="compositionally biased region" description="Polar residues" evidence="12">
    <location>
        <begin position="458"/>
        <end position="478"/>
    </location>
</feature>
<evidence type="ECO:0000256" key="6">
    <source>
        <dbReference type="ARBA" id="ARBA00022553"/>
    </source>
</evidence>
<reference evidence="16" key="3">
    <citation type="submission" date="2020-05" db="UniProtKB">
        <authorList>
            <consortium name="EnsemblMetazoa"/>
        </authorList>
    </citation>
    <scope>IDENTIFICATION</scope>
    <source>
        <strain evidence="16">Jacobina</strain>
    </source>
</reference>
<feature type="compositionally biased region" description="Polar residues" evidence="12">
    <location>
        <begin position="273"/>
        <end position="285"/>
    </location>
</feature>
<dbReference type="GO" id="GO:2000036">
    <property type="term" value="P:regulation of stem cell population maintenance"/>
    <property type="evidence" value="ECO:0007669"/>
    <property type="project" value="UniProtKB-ARBA"/>
</dbReference>
<dbReference type="Proteomes" id="UP000092461">
    <property type="component" value="Unassembled WGS sequence"/>
</dbReference>
<dbReference type="InterPro" id="IPR012270">
    <property type="entry name" value="CCR4-NOT_su3/5"/>
</dbReference>
<feature type="domain" description="CCR4-Not complex component Not N-terminal" evidence="13">
    <location>
        <begin position="4"/>
        <end position="228"/>
    </location>
</feature>
<feature type="region of interest" description="Disordered" evidence="12">
    <location>
        <begin position="514"/>
        <end position="537"/>
    </location>
</feature>
<name>A0A1B0CA43_LUTLO</name>
<feature type="domain" description="NOT2/NOT3/NOT5 C-terminal" evidence="14">
    <location>
        <begin position="721"/>
        <end position="790"/>
    </location>
</feature>
<dbReference type="InterPro" id="IPR040168">
    <property type="entry name" value="Not2/3/5"/>
</dbReference>
<dbReference type="InterPro" id="IPR007282">
    <property type="entry name" value="NOT2/3/5_C"/>
</dbReference>
<evidence type="ECO:0000313" key="15">
    <source>
        <dbReference type="EMBL" id="MBC1170099.1"/>
    </source>
</evidence>
<evidence type="ECO:0000256" key="9">
    <source>
        <dbReference type="ARBA" id="ARBA00023242"/>
    </source>
</evidence>
<keyword evidence="6" id="KW-0597">Phosphoprotein</keyword>
<keyword evidence="7 10" id="KW-0805">Transcription regulation</keyword>
<feature type="coiled-coil region" evidence="11">
    <location>
        <begin position="41"/>
        <end position="68"/>
    </location>
</feature>
<keyword evidence="8 10" id="KW-0804">Transcription</keyword>
<evidence type="ECO:0000256" key="12">
    <source>
        <dbReference type="SAM" id="MobiDB-lite"/>
    </source>
</evidence>
<comment type="subcellular location">
    <subcellularLocation>
        <location evidence="2 10">Cytoplasm</location>
    </subcellularLocation>
    <subcellularLocation>
        <location evidence="1 10">Nucleus</location>
    </subcellularLocation>
</comment>
<keyword evidence="9 10" id="KW-0539">Nucleus</keyword>
<organism evidence="16 17">
    <name type="scientific">Lutzomyia longipalpis</name>
    <name type="common">Sand fly</name>
    <dbReference type="NCBI Taxonomy" id="7200"/>
    <lineage>
        <taxon>Eukaryota</taxon>
        <taxon>Metazoa</taxon>
        <taxon>Ecdysozoa</taxon>
        <taxon>Arthropoda</taxon>
        <taxon>Hexapoda</taxon>
        <taxon>Insecta</taxon>
        <taxon>Pterygota</taxon>
        <taxon>Neoptera</taxon>
        <taxon>Endopterygota</taxon>
        <taxon>Diptera</taxon>
        <taxon>Nematocera</taxon>
        <taxon>Psychodoidea</taxon>
        <taxon>Psychodidae</taxon>
        <taxon>Lutzomyia</taxon>
        <taxon>Lutzomyia</taxon>
    </lineage>
</organism>
<dbReference type="PANTHER" id="PTHR23326">
    <property type="entry name" value="CCR4 NOT-RELATED"/>
    <property type="match status" value="1"/>
</dbReference>
<keyword evidence="5 10" id="KW-0678">Repressor</keyword>
<dbReference type="GO" id="GO:0030015">
    <property type="term" value="C:CCR4-NOT core complex"/>
    <property type="evidence" value="ECO:0007669"/>
    <property type="project" value="UniProtKB-UniRule"/>
</dbReference>
<dbReference type="VEuPathDB" id="VectorBase:LLONM1_004569"/>
<evidence type="ECO:0000313" key="17">
    <source>
        <dbReference type="Proteomes" id="UP000092461"/>
    </source>
</evidence>
<feature type="region of interest" description="Disordered" evidence="12">
    <location>
        <begin position="458"/>
        <end position="486"/>
    </location>
</feature>